<comment type="caution">
    <text evidence="8">The sequence shown here is derived from an EMBL/GenBank/DDBJ whole genome shotgun (WGS) entry which is preliminary data.</text>
</comment>
<evidence type="ECO:0008006" key="10">
    <source>
        <dbReference type="Google" id="ProtNLM"/>
    </source>
</evidence>
<evidence type="ECO:0000256" key="3">
    <source>
        <dbReference type="ARBA" id="ARBA00022989"/>
    </source>
</evidence>
<dbReference type="GO" id="GO:0005886">
    <property type="term" value="C:plasma membrane"/>
    <property type="evidence" value="ECO:0007669"/>
    <property type="project" value="TreeGrafter"/>
</dbReference>
<accession>A0A8H4ZZP1</accession>
<keyword evidence="5" id="KW-0325">Glycoprotein</keyword>
<feature type="compositionally biased region" description="Basic and acidic residues" evidence="6">
    <location>
        <begin position="65"/>
        <end position="76"/>
    </location>
</feature>
<dbReference type="SUPFAM" id="SSF103473">
    <property type="entry name" value="MFS general substrate transporter"/>
    <property type="match status" value="1"/>
</dbReference>
<evidence type="ECO:0000256" key="6">
    <source>
        <dbReference type="SAM" id="MobiDB-lite"/>
    </source>
</evidence>
<dbReference type="Proteomes" id="UP000558688">
    <property type="component" value="Unassembled WGS sequence"/>
</dbReference>
<gene>
    <name evidence="8" type="ORF">FOXYS1_13935</name>
</gene>
<sequence length="195" mass="21640">MTLAGSNYFAPVICGLIAEYQVWQWVFYWPPIFLASTLVLLFVFMQETNYNRTKIETDQAQSIDYRAEQPNEEKEGTTAAGPPRAEMVSTIDAILTPKSFTQKLSAWQSLPGPSTPHHSARILKLLSWPVVFHAGFSYGSYLVWFNVLNATASTVLSGSPYHFEPSMVGLSYLSSYVGTVVGAKLSGKVSDWLTI</sequence>
<evidence type="ECO:0000256" key="1">
    <source>
        <dbReference type="ARBA" id="ARBA00004141"/>
    </source>
</evidence>
<feature type="region of interest" description="Disordered" evidence="6">
    <location>
        <begin position="61"/>
        <end position="82"/>
    </location>
</feature>
<dbReference type="Gene3D" id="1.20.1250.20">
    <property type="entry name" value="MFS general substrate transporter like domains"/>
    <property type="match status" value="1"/>
</dbReference>
<protein>
    <recommendedName>
        <fullName evidence="10">Major facilitator superfamily (MFS) profile domain-containing protein</fullName>
    </recommendedName>
</protein>
<dbReference type="InterPro" id="IPR036259">
    <property type="entry name" value="MFS_trans_sf"/>
</dbReference>
<name>A0A8H4ZZP1_FUSOX</name>
<dbReference type="PANTHER" id="PTHR23502:SF30">
    <property type="entry name" value="TRANSPORTER, PUTATIVE (AFU_ORTHOLOGUE AFUA_8G04702)-RELATED"/>
    <property type="match status" value="1"/>
</dbReference>
<keyword evidence="3 7" id="KW-1133">Transmembrane helix</keyword>
<reference evidence="8" key="1">
    <citation type="submission" date="2020-02" db="EMBL/GenBank/DDBJ databases">
        <title>Identification and distribution of gene clusters putatively required for synthesis of sphingolipid metabolism inhibitors in phylogenetically diverse species of the filamentous fungus Fusarium.</title>
        <authorList>
            <person name="Kim H.-S."/>
            <person name="Busman M."/>
            <person name="Brown D.W."/>
            <person name="Divon H."/>
            <person name="Uhlig S."/>
            <person name="Proctor R.H."/>
        </authorList>
    </citation>
    <scope>NUCLEOTIDE SEQUENCE [LARGE SCALE GENOMIC DNA]</scope>
    <source>
        <strain evidence="8">NRRL 39464</strain>
    </source>
</reference>
<organism evidence="8 9">
    <name type="scientific">Fusarium oxysporum</name>
    <name type="common">Fusarium vascular wilt</name>
    <dbReference type="NCBI Taxonomy" id="5507"/>
    <lineage>
        <taxon>Eukaryota</taxon>
        <taxon>Fungi</taxon>
        <taxon>Dikarya</taxon>
        <taxon>Ascomycota</taxon>
        <taxon>Pezizomycotina</taxon>
        <taxon>Sordariomycetes</taxon>
        <taxon>Hypocreomycetidae</taxon>
        <taxon>Hypocreales</taxon>
        <taxon>Nectriaceae</taxon>
        <taxon>Fusarium</taxon>
        <taxon>Fusarium oxysporum species complex</taxon>
    </lineage>
</organism>
<evidence type="ECO:0000313" key="9">
    <source>
        <dbReference type="Proteomes" id="UP000558688"/>
    </source>
</evidence>
<dbReference type="PANTHER" id="PTHR23502">
    <property type="entry name" value="MAJOR FACILITATOR SUPERFAMILY"/>
    <property type="match status" value="1"/>
</dbReference>
<evidence type="ECO:0000313" key="8">
    <source>
        <dbReference type="EMBL" id="KAF5255644.1"/>
    </source>
</evidence>
<keyword evidence="2 7" id="KW-0812">Transmembrane</keyword>
<evidence type="ECO:0000256" key="7">
    <source>
        <dbReference type="SAM" id="Phobius"/>
    </source>
</evidence>
<comment type="subcellular location">
    <subcellularLocation>
        <location evidence="1">Membrane</location>
        <topology evidence="1">Multi-pass membrane protein</topology>
    </subcellularLocation>
</comment>
<dbReference type="AlphaFoldDB" id="A0A8H4ZZP1"/>
<proteinExistence type="predicted"/>
<feature type="transmembrane region" description="Helical" evidence="7">
    <location>
        <begin position="26"/>
        <end position="45"/>
    </location>
</feature>
<dbReference type="GO" id="GO:0022857">
    <property type="term" value="F:transmembrane transporter activity"/>
    <property type="evidence" value="ECO:0007669"/>
    <property type="project" value="TreeGrafter"/>
</dbReference>
<evidence type="ECO:0000256" key="5">
    <source>
        <dbReference type="ARBA" id="ARBA00023180"/>
    </source>
</evidence>
<evidence type="ECO:0000256" key="4">
    <source>
        <dbReference type="ARBA" id="ARBA00023136"/>
    </source>
</evidence>
<dbReference type="EMBL" id="JAAFOW010003055">
    <property type="protein sequence ID" value="KAF5255644.1"/>
    <property type="molecule type" value="Genomic_DNA"/>
</dbReference>
<keyword evidence="4 7" id="KW-0472">Membrane</keyword>
<evidence type="ECO:0000256" key="2">
    <source>
        <dbReference type="ARBA" id="ARBA00022692"/>
    </source>
</evidence>